<accession>A0A1I0X6T9</accession>
<protein>
    <submittedName>
        <fullName evidence="1">Uncharacterized protein</fullName>
    </submittedName>
</protein>
<keyword evidence="2" id="KW-1185">Reference proteome</keyword>
<dbReference type="STRING" id="84698.SAMN04488528_1007118"/>
<dbReference type="EMBL" id="FOKI01000007">
    <property type="protein sequence ID" value="SFA96715.1"/>
    <property type="molecule type" value="Genomic_DNA"/>
</dbReference>
<dbReference type="Proteomes" id="UP000198619">
    <property type="component" value="Unassembled WGS sequence"/>
</dbReference>
<evidence type="ECO:0000313" key="1">
    <source>
        <dbReference type="EMBL" id="SFA96715.1"/>
    </source>
</evidence>
<gene>
    <name evidence="1" type="ORF">SAMN04488528_1007118</name>
</gene>
<dbReference type="RefSeq" id="WP_090039822.1">
    <property type="nucleotide sequence ID" value="NZ_FOKI01000007.1"/>
</dbReference>
<sequence length="269" mass="30712">MANFSLRPGLITKESCLPEPLELVCVEVPKVFDQCLIKRCLKFKEGCDTKHTDEELRSNPLDNPKIFLGCRDFNIKLLSFDKIPLKCECGYNRLIINFTISFYADFLDDCGNHCSELFEINRTETVPRLYCPDSIARTSSNCVTNSEDAINDMLKLELVAECLDGCFTEDCNCNCVLDVTLGFFLIVKCQLVVQLLMPSYGYCPVPKPCKERPLEDPCKIFNKTPPPKFYPDQRLKPLCPTDCEEDFPSCDEEDPSLNFDYDCDCDCEQ</sequence>
<dbReference type="AlphaFoldDB" id="A0A1I0X6T9"/>
<reference evidence="1 2" key="1">
    <citation type="submission" date="2016-10" db="EMBL/GenBank/DDBJ databases">
        <authorList>
            <person name="de Groot N.N."/>
        </authorList>
    </citation>
    <scope>NUCLEOTIDE SEQUENCE [LARGE SCALE GENOMIC DNA]</scope>
    <source>
        <strain evidence="1 2">DSM 12271</strain>
    </source>
</reference>
<organism evidence="1 2">
    <name type="scientific">Clostridium frigidicarnis</name>
    <dbReference type="NCBI Taxonomy" id="84698"/>
    <lineage>
        <taxon>Bacteria</taxon>
        <taxon>Bacillati</taxon>
        <taxon>Bacillota</taxon>
        <taxon>Clostridia</taxon>
        <taxon>Eubacteriales</taxon>
        <taxon>Clostridiaceae</taxon>
        <taxon>Clostridium</taxon>
    </lineage>
</organism>
<name>A0A1I0X6T9_9CLOT</name>
<dbReference type="OrthoDB" id="1708226at2"/>
<proteinExistence type="predicted"/>
<evidence type="ECO:0000313" key="2">
    <source>
        <dbReference type="Proteomes" id="UP000198619"/>
    </source>
</evidence>